<feature type="transmembrane region" description="Helical" evidence="1">
    <location>
        <begin position="65"/>
        <end position="88"/>
    </location>
</feature>
<keyword evidence="3" id="KW-1185">Reference proteome</keyword>
<feature type="transmembrane region" description="Helical" evidence="1">
    <location>
        <begin position="6"/>
        <end position="26"/>
    </location>
</feature>
<sequence length="254" mass="29410">MESICMWFLWFIIYSFMGWLYESVLCSITGGKLTNRGFLTGPICPIYGFGAVAVLVMFYPFPMKFYLLFLFSAVITTTIEYITSVLLEKIFHTRWWDYTEQKLNIKGRVCILGTIVFGTFSVLLVKIVHPFIIEVTSAISKLLLFGLCGVIVAVGTVDFIVTIMSFVSLEGRLKELEEQILGFLDSQKKRTGEWKATLVEKFETSEFYTERVKKLLDHKSFQQSRLMKAFPKMKSIRYYHALEKIRDKVNGRLK</sequence>
<evidence type="ECO:0000313" key="3">
    <source>
        <dbReference type="Proteomes" id="UP000199659"/>
    </source>
</evidence>
<dbReference type="Proteomes" id="UP000199659">
    <property type="component" value="Unassembled WGS sequence"/>
</dbReference>
<dbReference type="STRING" id="37658.SAMN05661086_01739"/>
<dbReference type="OrthoDB" id="9789229at2"/>
<organism evidence="2 3">
    <name type="scientific">Anaeromicropila populeti</name>
    <dbReference type="NCBI Taxonomy" id="37658"/>
    <lineage>
        <taxon>Bacteria</taxon>
        <taxon>Bacillati</taxon>
        <taxon>Bacillota</taxon>
        <taxon>Clostridia</taxon>
        <taxon>Lachnospirales</taxon>
        <taxon>Lachnospiraceae</taxon>
        <taxon>Anaeromicropila</taxon>
    </lineage>
</organism>
<dbReference type="EMBL" id="FOYZ01000006">
    <property type="protein sequence ID" value="SFR79946.1"/>
    <property type="molecule type" value="Genomic_DNA"/>
</dbReference>
<keyword evidence="1" id="KW-1133">Transmembrane helix</keyword>
<feature type="transmembrane region" description="Helical" evidence="1">
    <location>
        <begin position="144"/>
        <end position="167"/>
    </location>
</feature>
<gene>
    <name evidence="2" type="ORF">SAMN05661086_01739</name>
</gene>
<protein>
    <submittedName>
        <fullName evidence="2">Uncharacterized membrane protein</fullName>
    </submittedName>
</protein>
<dbReference type="AlphaFoldDB" id="A0A1I6JLT8"/>
<feature type="transmembrane region" description="Helical" evidence="1">
    <location>
        <begin position="109"/>
        <end position="132"/>
    </location>
</feature>
<accession>A0A1I6JLT8</accession>
<feature type="transmembrane region" description="Helical" evidence="1">
    <location>
        <begin position="38"/>
        <end position="59"/>
    </location>
</feature>
<reference evidence="2 3" key="1">
    <citation type="submission" date="2016-10" db="EMBL/GenBank/DDBJ databases">
        <authorList>
            <person name="de Groot N.N."/>
        </authorList>
    </citation>
    <scope>NUCLEOTIDE SEQUENCE [LARGE SCALE GENOMIC DNA]</scope>
    <source>
        <strain evidence="2 3">743A</strain>
    </source>
</reference>
<evidence type="ECO:0000256" key="1">
    <source>
        <dbReference type="SAM" id="Phobius"/>
    </source>
</evidence>
<name>A0A1I6JLT8_9FIRM</name>
<evidence type="ECO:0000313" key="2">
    <source>
        <dbReference type="EMBL" id="SFR79946.1"/>
    </source>
</evidence>
<dbReference type="Pfam" id="PF06541">
    <property type="entry name" value="ABC_trans_CmpB"/>
    <property type="match status" value="1"/>
</dbReference>
<dbReference type="InterPro" id="IPR010540">
    <property type="entry name" value="CmpB_TMEM229"/>
</dbReference>
<proteinExistence type="predicted"/>
<keyword evidence="1" id="KW-0812">Transmembrane</keyword>
<keyword evidence="1" id="KW-0472">Membrane</keyword>